<dbReference type="PANTHER" id="PTHR10272">
    <property type="entry name" value="PLATELET-ACTIVATING FACTOR ACETYLHYDROLASE"/>
    <property type="match status" value="1"/>
</dbReference>
<reference evidence="4 5" key="1">
    <citation type="submission" date="2020-08" db="EMBL/GenBank/DDBJ databases">
        <title>Genomic Encyclopedia of Type Strains, Phase III (KMG-III): the genomes of soil and plant-associated and newly described type strains.</title>
        <authorList>
            <person name="Whitman W."/>
        </authorList>
    </citation>
    <scope>NUCLEOTIDE SEQUENCE [LARGE SCALE GENOMIC DNA]</scope>
    <source>
        <strain evidence="4 5">CECT 8840</strain>
    </source>
</reference>
<evidence type="ECO:0000256" key="1">
    <source>
        <dbReference type="ARBA" id="ARBA00022801"/>
    </source>
</evidence>
<name>A0A7W7QHL8_9ACTN</name>
<proteinExistence type="predicted"/>
<dbReference type="Pfam" id="PF03403">
    <property type="entry name" value="PAF-AH_p_II"/>
    <property type="match status" value="1"/>
</dbReference>
<dbReference type="EMBL" id="JACHJP010000001">
    <property type="protein sequence ID" value="MBB4913241.1"/>
    <property type="molecule type" value="Genomic_DNA"/>
</dbReference>
<evidence type="ECO:0000256" key="2">
    <source>
        <dbReference type="ARBA" id="ARBA00022963"/>
    </source>
</evidence>
<keyword evidence="2" id="KW-0442">Lipid degradation</keyword>
<protein>
    <submittedName>
        <fullName evidence="4">Dienelactone hydrolase</fullName>
    </submittedName>
</protein>
<evidence type="ECO:0000313" key="4">
    <source>
        <dbReference type="EMBL" id="MBB4913241.1"/>
    </source>
</evidence>
<dbReference type="Proteomes" id="UP000552644">
    <property type="component" value="Unassembled WGS sequence"/>
</dbReference>
<comment type="caution">
    <text evidence="4">The sequence shown here is derived from an EMBL/GenBank/DDBJ whole genome shotgun (WGS) entry which is preliminary data.</text>
</comment>
<evidence type="ECO:0000313" key="5">
    <source>
        <dbReference type="Proteomes" id="UP000552644"/>
    </source>
</evidence>
<dbReference type="InterPro" id="IPR029058">
    <property type="entry name" value="AB_hydrolase_fold"/>
</dbReference>
<organism evidence="4 5">
    <name type="scientific">Streptosporangium saharense</name>
    <dbReference type="NCBI Taxonomy" id="1706840"/>
    <lineage>
        <taxon>Bacteria</taxon>
        <taxon>Bacillati</taxon>
        <taxon>Actinomycetota</taxon>
        <taxon>Actinomycetes</taxon>
        <taxon>Streptosporangiales</taxon>
        <taxon>Streptosporangiaceae</taxon>
        <taxon>Streptosporangium</taxon>
    </lineage>
</organism>
<dbReference type="Gene3D" id="3.40.50.1820">
    <property type="entry name" value="alpha/beta hydrolase"/>
    <property type="match status" value="1"/>
</dbReference>
<sequence length="274" mass="29822">MPPEALSGTRTNAVLNAPVAGHGLPLVVLSPGFSLPRSSLTALAEDLASRGYVVAGIDHTHETATTFPDGHTETCTVYKAKPDAAFGEKSTRTRAADVSFVLDRLTGPRPAWKDARVIDSSRIGMAGHSVGGAATTWTMLEDRRIDAGVNMDGTFWAPIPARGLSRPFLLVGEDKNGPDGGDPTWAREWRRMTGGKRWITVDRATHGTYTDHTLLMEQLGGDIDRGITGARALEITRRYVGAFFDLHLRGRARPLLDGPSKRHPEVRFWDTKKS</sequence>
<evidence type="ECO:0000256" key="3">
    <source>
        <dbReference type="ARBA" id="ARBA00023098"/>
    </source>
</evidence>
<keyword evidence="1 4" id="KW-0378">Hydrolase</keyword>
<gene>
    <name evidence="4" type="ORF">FHS44_000313</name>
</gene>
<keyword evidence="3" id="KW-0443">Lipid metabolism</keyword>
<dbReference type="PANTHER" id="PTHR10272:SF0">
    <property type="entry name" value="PLATELET-ACTIVATING FACTOR ACETYLHYDROLASE"/>
    <property type="match status" value="1"/>
</dbReference>
<dbReference type="RefSeq" id="WP_221460282.1">
    <property type="nucleotide sequence ID" value="NZ_JACHJP010000001.1"/>
</dbReference>
<accession>A0A7W7QHL8</accession>
<dbReference type="AlphaFoldDB" id="A0A7W7QHL8"/>
<dbReference type="GO" id="GO:0016042">
    <property type="term" value="P:lipid catabolic process"/>
    <property type="evidence" value="ECO:0007669"/>
    <property type="project" value="UniProtKB-KW"/>
</dbReference>
<dbReference type="SUPFAM" id="SSF53474">
    <property type="entry name" value="alpha/beta-Hydrolases"/>
    <property type="match status" value="1"/>
</dbReference>
<keyword evidence="5" id="KW-1185">Reference proteome</keyword>
<dbReference type="GO" id="GO:0003847">
    <property type="term" value="F:1-alkyl-2-acetylglycerophosphocholine esterase activity"/>
    <property type="evidence" value="ECO:0007669"/>
    <property type="project" value="TreeGrafter"/>
</dbReference>